<dbReference type="InterPro" id="IPR013740">
    <property type="entry name" value="Redoxin"/>
</dbReference>
<name>A0ABT6RFX3_9BACT</name>
<keyword evidence="3" id="KW-1015">Disulfide bond</keyword>
<dbReference type="Proteomes" id="UP001226434">
    <property type="component" value="Unassembled WGS sequence"/>
</dbReference>
<protein>
    <submittedName>
        <fullName evidence="7">TlpA disulfide reductase family protein</fullName>
    </submittedName>
</protein>
<evidence type="ECO:0000259" key="6">
    <source>
        <dbReference type="PROSITE" id="PS51352"/>
    </source>
</evidence>
<dbReference type="PANTHER" id="PTHR42852">
    <property type="entry name" value="THIOL:DISULFIDE INTERCHANGE PROTEIN DSBE"/>
    <property type="match status" value="1"/>
</dbReference>
<keyword evidence="5" id="KW-0732">Signal</keyword>
<evidence type="ECO:0000256" key="2">
    <source>
        <dbReference type="ARBA" id="ARBA00022748"/>
    </source>
</evidence>
<dbReference type="InterPro" id="IPR013766">
    <property type="entry name" value="Thioredoxin_domain"/>
</dbReference>
<evidence type="ECO:0000256" key="5">
    <source>
        <dbReference type="SAM" id="SignalP"/>
    </source>
</evidence>
<dbReference type="PROSITE" id="PS00194">
    <property type="entry name" value="THIOREDOXIN_1"/>
    <property type="match status" value="1"/>
</dbReference>
<evidence type="ECO:0000256" key="1">
    <source>
        <dbReference type="ARBA" id="ARBA00004196"/>
    </source>
</evidence>
<keyword evidence="2" id="KW-0201">Cytochrome c-type biogenesis</keyword>
<comment type="caution">
    <text evidence="7">The sequence shown here is derived from an EMBL/GenBank/DDBJ whole genome shotgun (WGS) entry which is preliminary data.</text>
</comment>
<accession>A0ABT6RFX3</accession>
<feature type="domain" description="Thioredoxin" evidence="6">
    <location>
        <begin position="444"/>
        <end position="587"/>
    </location>
</feature>
<feature type="chain" id="PRO_5046233620" evidence="5">
    <location>
        <begin position="23"/>
        <end position="587"/>
    </location>
</feature>
<dbReference type="RefSeq" id="WP_282335586.1">
    <property type="nucleotide sequence ID" value="NZ_JASBRG010000007.1"/>
</dbReference>
<dbReference type="InterPro" id="IPR036249">
    <property type="entry name" value="Thioredoxin-like_sf"/>
</dbReference>
<feature type="signal peptide" evidence="5">
    <location>
        <begin position="1"/>
        <end position="22"/>
    </location>
</feature>
<evidence type="ECO:0000256" key="4">
    <source>
        <dbReference type="ARBA" id="ARBA00023284"/>
    </source>
</evidence>
<dbReference type="PANTHER" id="PTHR42852:SF6">
    <property type="entry name" value="THIOL:DISULFIDE INTERCHANGE PROTEIN DSBE"/>
    <property type="match status" value="1"/>
</dbReference>
<dbReference type="EMBL" id="JASBRG010000007">
    <property type="protein sequence ID" value="MDI3321476.1"/>
    <property type="molecule type" value="Genomic_DNA"/>
</dbReference>
<reference evidence="7 8" key="1">
    <citation type="submission" date="2023-05" db="EMBL/GenBank/DDBJ databases">
        <title>Genome sequence of Pinibacter sp. MAH-24.</title>
        <authorList>
            <person name="Huq M.A."/>
        </authorList>
    </citation>
    <scope>NUCLEOTIDE SEQUENCE [LARGE SCALE GENOMIC DNA]</scope>
    <source>
        <strain evidence="7 8">MAH-24</strain>
    </source>
</reference>
<dbReference type="InterPro" id="IPR050553">
    <property type="entry name" value="Thioredoxin_ResA/DsbE_sf"/>
</dbReference>
<sequence>MQSVIKKVLAGAVMFVAVSAWGQSATHVVSGVVTEKVNAELWVNKIVDNKLQRVAEYKISPSDGSFLFSIPKDSASVYRFQLNVLKPHGRHFTNDKICLVTLSLSPDKDYSLSITPSKFDSLKKKGWEVKQLVTPPKFTMVAGSVKNVTMGMVSLNTVAEGELKNVSTAMINSKGEFAIPVNVKSKGFYYLSSPRWKLRFYLQPLDNLQVEVDNRTGFLSSVNGSLVNQILYNWQQLTLPMTSYGYNLSTFTNDKFDLTSYINNYKKLQPSMDAFVKDIDIKDNAIKAQIHEALSIDKELAPMNLLFQLSAKKIGSFRAQPKEFDNVPEFYKTFIQPDKFNTASLLKIGETRQYMKLYALLNVAALPKEKRDQLSKGEKLKLMINSISNDTLKSYFFKDQMDQIEINNLSEFRETFEPQKKYAKLAPANETYKGIFAMYAGDTAFIGKSAYDFSLPDSTGKMVSMKDFKGKVVLVDVWATWCGPCKAQMPFLKEIEEEYVGNKNIVFVGISLDKMEARQKWMNMVTEKQLGGVQLIDDFGKAFGRKYQLTAIPRFMLIDKHGKWIEIRCPKPEAKEDLKKYIDKALL</sequence>
<comment type="subcellular location">
    <subcellularLocation>
        <location evidence="1">Cell envelope</location>
    </subcellularLocation>
</comment>
<dbReference type="InterPro" id="IPR017937">
    <property type="entry name" value="Thioredoxin_CS"/>
</dbReference>
<gene>
    <name evidence="7" type="ORF">QJ048_16900</name>
</gene>
<organism evidence="7 8">
    <name type="scientific">Pinibacter soli</name>
    <dbReference type="NCBI Taxonomy" id="3044211"/>
    <lineage>
        <taxon>Bacteria</taxon>
        <taxon>Pseudomonadati</taxon>
        <taxon>Bacteroidota</taxon>
        <taxon>Chitinophagia</taxon>
        <taxon>Chitinophagales</taxon>
        <taxon>Chitinophagaceae</taxon>
        <taxon>Pinibacter</taxon>
    </lineage>
</organism>
<dbReference type="Gene3D" id="3.40.30.10">
    <property type="entry name" value="Glutaredoxin"/>
    <property type="match status" value="1"/>
</dbReference>
<dbReference type="SUPFAM" id="SSF52833">
    <property type="entry name" value="Thioredoxin-like"/>
    <property type="match status" value="1"/>
</dbReference>
<dbReference type="CDD" id="cd02966">
    <property type="entry name" value="TlpA_like_family"/>
    <property type="match status" value="1"/>
</dbReference>
<evidence type="ECO:0000313" key="8">
    <source>
        <dbReference type="Proteomes" id="UP001226434"/>
    </source>
</evidence>
<keyword evidence="8" id="KW-1185">Reference proteome</keyword>
<dbReference type="Pfam" id="PF08534">
    <property type="entry name" value="Redoxin"/>
    <property type="match status" value="1"/>
</dbReference>
<evidence type="ECO:0000313" key="7">
    <source>
        <dbReference type="EMBL" id="MDI3321476.1"/>
    </source>
</evidence>
<evidence type="ECO:0000256" key="3">
    <source>
        <dbReference type="ARBA" id="ARBA00023157"/>
    </source>
</evidence>
<keyword evidence="4" id="KW-0676">Redox-active center</keyword>
<dbReference type="PROSITE" id="PS51352">
    <property type="entry name" value="THIOREDOXIN_2"/>
    <property type="match status" value="1"/>
</dbReference>
<proteinExistence type="predicted"/>